<protein>
    <submittedName>
        <fullName evidence="2">Uncharacterized protein</fullName>
    </submittedName>
</protein>
<feature type="signal peptide" evidence="1">
    <location>
        <begin position="1"/>
        <end position="25"/>
    </location>
</feature>
<keyword evidence="3" id="KW-1185">Reference proteome</keyword>
<evidence type="ECO:0000313" key="3">
    <source>
        <dbReference type="Proteomes" id="UP000518266"/>
    </source>
</evidence>
<evidence type="ECO:0000313" key="2">
    <source>
        <dbReference type="EMBL" id="KAF3860034.1"/>
    </source>
</evidence>
<reference evidence="2 3" key="1">
    <citation type="submission" date="2020-03" db="EMBL/GenBank/DDBJ databases">
        <title>Dissostichus mawsoni Genome sequencing and assembly.</title>
        <authorList>
            <person name="Park H."/>
        </authorList>
    </citation>
    <scope>NUCLEOTIDE SEQUENCE [LARGE SCALE GENOMIC DNA]</scope>
    <source>
        <strain evidence="2">DM0001</strain>
        <tissue evidence="2">Muscle</tissue>
    </source>
</reference>
<name>A0A7J5ZDZ4_DISMA</name>
<dbReference type="OrthoDB" id="10662076at2759"/>
<dbReference type="Proteomes" id="UP000518266">
    <property type="component" value="Unassembled WGS sequence"/>
</dbReference>
<keyword evidence="1" id="KW-0732">Signal</keyword>
<dbReference type="EMBL" id="JAAKFY010000002">
    <property type="protein sequence ID" value="KAF3860034.1"/>
    <property type="molecule type" value="Genomic_DNA"/>
</dbReference>
<accession>A0A7J5ZDZ4</accession>
<dbReference type="AlphaFoldDB" id="A0A7J5ZDZ4"/>
<feature type="chain" id="PRO_5029851009" evidence="1">
    <location>
        <begin position="26"/>
        <end position="258"/>
    </location>
</feature>
<gene>
    <name evidence="2" type="ORF">F7725_000289</name>
</gene>
<organism evidence="2 3">
    <name type="scientific">Dissostichus mawsoni</name>
    <name type="common">Antarctic cod</name>
    <dbReference type="NCBI Taxonomy" id="36200"/>
    <lineage>
        <taxon>Eukaryota</taxon>
        <taxon>Metazoa</taxon>
        <taxon>Chordata</taxon>
        <taxon>Craniata</taxon>
        <taxon>Vertebrata</taxon>
        <taxon>Euteleostomi</taxon>
        <taxon>Actinopterygii</taxon>
        <taxon>Neopterygii</taxon>
        <taxon>Teleostei</taxon>
        <taxon>Neoteleostei</taxon>
        <taxon>Acanthomorphata</taxon>
        <taxon>Eupercaria</taxon>
        <taxon>Perciformes</taxon>
        <taxon>Notothenioidei</taxon>
        <taxon>Nototheniidae</taxon>
        <taxon>Dissostichus</taxon>
    </lineage>
</organism>
<evidence type="ECO:0000256" key="1">
    <source>
        <dbReference type="SAM" id="SignalP"/>
    </source>
</evidence>
<sequence>MKGWSFSGMTMPSSVWMAHITRVVAHMVAFSMCTYSASDAEAPGLVVEAVGAGDQLSEGPGAREPGLQVQLLTGSVVQGASDLLKLVHSEDPARVSAVGAHFLSEAGGEAGVADGQVLGFQPLVPQEGGDGLLRGGDQLIIKLAELRHFLHDLFPHEEGRVERGVVLAVEEPQAVVDESLLQEHHHHSPPLSVEAIDHDHQVHVGVLLLHAGVAPAPHLIVADGHSRVQEVSDLPQVIEALRLQLYSLDISFLYSLVH</sequence>
<proteinExistence type="predicted"/>
<comment type="caution">
    <text evidence="2">The sequence shown here is derived from an EMBL/GenBank/DDBJ whole genome shotgun (WGS) entry which is preliminary data.</text>
</comment>